<feature type="compositionally biased region" description="Polar residues" evidence="1">
    <location>
        <begin position="70"/>
        <end position="79"/>
    </location>
</feature>
<feature type="compositionally biased region" description="Polar residues" evidence="1">
    <location>
        <begin position="193"/>
        <end position="206"/>
    </location>
</feature>
<gene>
    <name evidence="2" type="ORF">Lalb_Chr05g0217781</name>
</gene>
<dbReference type="Proteomes" id="UP000447434">
    <property type="component" value="Chromosome 5"/>
</dbReference>
<feature type="region of interest" description="Disordered" evidence="1">
    <location>
        <begin position="136"/>
        <end position="228"/>
    </location>
</feature>
<evidence type="ECO:0000313" key="3">
    <source>
        <dbReference type="Proteomes" id="UP000447434"/>
    </source>
</evidence>
<sequence length="308" mass="34931">MVLPGLAEDKGPIPAPANMATTPKRSNRLHNFTLPSLRWGSQRYLRCANSSSAATTEDDASGSRDRRSPASGSDDSTANWMMEFKPERNARSSRIPKPRICGGNGDNYDGIDAVRKKLVLDLKTAAEKMKDEILRKKVKQDEKEEEDRESSPPPPAIESRPWNLRTRRREEIKPPVTSGGNGKRLKIEERKPNSSSPVKTNGNCDSNVGAVRLPRLRSNSEKTKQRKKFCVQLSKKEIEEDFEVMVGRRPPRRPMKRPKYVQKQMDTLFPGLWLTEVTADWYKVPESPEKVRKGKGKMHFSDSDDEQS</sequence>
<evidence type="ECO:0000313" key="2">
    <source>
        <dbReference type="EMBL" id="KAE9613471.1"/>
    </source>
</evidence>
<feature type="compositionally biased region" description="Polar residues" evidence="1">
    <location>
        <begin position="19"/>
        <end position="29"/>
    </location>
</feature>
<reference evidence="3" key="1">
    <citation type="journal article" date="2020" name="Nat. Commun.">
        <title>Genome sequence of the cluster root forming white lupin.</title>
        <authorList>
            <person name="Hufnagel B."/>
            <person name="Marques A."/>
            <person name="Soriano A."/>
            <person name="Marques L."/>
            <person name="Divol F."/>
            <person name="Doumas P."/>
            <person name="Sallet E."/>
            <person name="Mancinotti D."/>
            <person name="Carrere S."/>
            <person name="Marande W."/>
            <person name="Arribat S."/>
            <person name="Keller J."/>
            <person name="Huneau C."/>
            <person name="Blein T."/>
            <person name="Aime D."/>
            <person name="Laguerre M."/>
            <person name="Taylor J."/>
            <person name="Schubert V."/>
            <person name="Nelson M."/>
            <person name="Geu-Flores F."/>
            <person name="Crespi M."/>
            <person name="Gallardo-Guerrero K."/>
            <person name="Delaux P.-M."/>
            <person name="Salse J."/>
            <person name="Berges H."/>
            <person name="Guyot R."/>
            <person name="Gouzy J."/>
            <person name="Peret B."/>
        </authorList>
    </citation>
    <scope>NUCLEOTIDE SEQUENCE [LARGE SCALE GENOMIC DNA]</scope>
    <source>
        <strain evidence="3">cv. Amiga</strain>
    </source>
</reference>
<dbReference type="OrthoDB" id="769821at2759"/>
<dbReference type="PANTHER" id="PTHR33130:SF43">
    <property type="entry name" value="OS01G0688600 PROTEIN"/>
    <property type="match status" value="1"/>
</dbReference>
<dbReference type="Pfam" id="PF07797">
    <property type="entry name" value="DUF1639"/>
    <property type="match status" value="1"/>
</dbReference>
<accession>A0A6A5MR44</accession>
<feature type="region of interest" description="Disordered" evidence="1">
    <location>
        <begin position="1"/>
        <end position="29"/>
    </location>
</feature>
<organism evidence="2 3">
    <name type="scientific">Lupinus albus</name>
    <name type="common">White lupine</name>
    <name type="synonym">Lupinus termis</name>
    <dbReference type="NCBI Taxonomy" id="3870"/>
    <lineage>
        <taxon>Eukaryota</taxon>
        <taxon>Viridiplantae</taxon>
        <taxon>Streptophyta</taxon>
        <taxon>Embryophyta</taxon>
        <taxon>Tracheophyta</taxon>
        <taxon>Spermatophyta</taxon>
        <taxon>Magnoliopsida</taxon>
        <taxon>eudicotyledons</taxon>
        <taxon>Gunneridae</taxon>
        <taxon>Pentapetalae</taxon>
        <taxon>rosids</taxon>
        <taxon>fabids</taxon>
        <taxon>Fabales</taxon>
        <taxon>Fabaceae</taxon>
        <taxon>Papilionoideae</taxon>
        <taxon>50 kb inversion clade</taxon>
        <taxon>genistoids sensu lato</taxon>
        <taxon>core genistoids</taxon>
        <taxon>Genisteae</taxon>
        <taxon>Lupinus</taxon>
    </lineage>
</organism>
<proteinExistence type="predicted"/>
<protein>
    <submittedName>
        <fullName evidence="2">Uncharacterized protein</fullName>
    </submittedName>
</protein>
<evidence type="ECO:0000256" key="1">
    <source>
        <dbReference type="SAM" id="MobiDB-lite"/>
    </source>
</evidence>
<name>A0A6A5MR44_LUPAL</name>
<comment type="caution">
    <text evidence="2">The sequence shown here is derived from an EMBL/GenBank/DDBJ whole genome shotgun (WGS) entry which is preliminary data.</text>
</comment>
<feature type="region of interest" description="Disordered" evidence="1">
    <location>
        <begin position="285"/>
        <end position="308"/>
    </location>
</feature>
<dbReference type="EMBL" id="WOCE01000005">
    <property type="protein sequence ID" value="KAE9613471.1"/>
    <property type="molecule type" value="Genomic_DNA"/>
</dbReference>
<keyword evidence="3" id="KW-1185">Reference proteome</keyword>
<feature type="region of interest" description="Disordered" evidence="1">
    <location>
        <begin position="48"/>
        <end position="108"/>
    </location>
</feature>
<dbReference type="InterPro" id="IPR012438">
    <property type="entry name" value="DUF1639"/>
</dbReference>
<dbReference type="PANTHER" id="PTHR33130">
    <property type="entry name" value="PUTATIVE (DUF1639)-RELATED"/>
    <property type="match status" value="1"/>
</dbReference>
<dbReference type="AlphaFoldDB" id="A0A6A5MR44"/>